<dbReference type="Proteomes" id="UP000184516">
    <property type="component" value="Unassembled WGS sequence"/>
</dbReference>
<reference evidence="7" key="1">
    <citation type="submission" date="2016-11" db="EMBL/GenBank/DDBJ databases">
        <authorList>
            <person name="Varghese N."/>
            <person name="Submissions S."/>
        </authorList>
    </citation>
    <scope>NUCLEOTIDE SEQUENCE [LARGE SCALE GENOMIC DNA]</scope>
    <source>
        <strain evidence="7">DSM 19978</strain>
    </source>
</reference>
<proteinExistence type="inferred from homology"/>
<evidence type="ECO:0000313" key="7">
    <source>
        <dbReference type="Proteomes" id="UP000184516"/>
    </source>
</evidence>
<dbReference type="SUPFAM" id="SSF52540">
    <property type="entry name" value="P-loop containing nucleoside triphosphate hydrolases"/>
    <property type="match status" value="1"/>
</dbReference>
<dbReference type="InterPro" id="IPR003439">
    <property type="entry name" value="ABC_transporter-like_ATP-bd"/>
</dbReference>
<dbReference type="CDD" id="cd03220">
    <property type="entry name" value="ABC_KpsT_Wzt"/>
    <property type="match status" value="1"/>
</dbReference>
<name>A0A1M5IQD8_9FLAO</name>
<accession>A0A1M5IQD8</accession>
<dbReference type="EMBL" id="FQWB01000003">
    <property type="protein sequence ID" value="SHG30180.1"/>
    <property type="molecule type" value="Genomic_DNA"/>
</dbReference>
<dbReference type="STRING" id="468056.SAMN05443549_103185"/>
<keyword evidence="2" id="KW-0813">Transport</keyword>
<feature type="domain" description="ABC transporter" evidence="5">
    <location>
        <begin position="47"/>
        <end position="272"/>
    </location>
</feature>
<dbReference type="InterPro" id="IPR027417">
    <property type="entry name" value="P-loop_NTPase"/>
</dbReference>
<dbReference type="InterPro" id="IPR050683">
    <property type="entry name" value="Bact_Polysacc_Export_ATP-bd"/>
</dbReference>
<dbReference type="Pfam" id="PF00005">
    <property type="entry name" value="ABC_tran"/>
    <property type="match status" value="1"/>
</dbReference>
<evidence type="ECO:0000256" key="1">
    <source>
        <dbReference type="ARBA" id="ARBA00005417"/>
    </source>
</evidence>
<dbReference type="PROSITE" id="PS50893">
    <property type="entry name" value="ABC_TRANSPORTER_2"/>
    <property type="match status" value="1"/>
</dbReference>
<organism evidence="6 7">
    <name type="scientific">Flavobacterium fluvii</name>
    <dbReference type="NCBI Taxonomy" id="468056"/>
    <lineage>
        <taxon>Bacteria</taxon>
        <taxon>Pseudomonadati</taxon>
        <taxon>Bacteroidota</taxon>
        <taxon>Flavobacteriia</taxon>
        <taxon>Flavobacteriales</taxon>
        <taxon>Flavobacteriaceae</taxon>
        <taxon>Flavobacterium</taxon>
    </lineage>
</organism>
<keyword evidence="3" id="KW-0547">Nucleotide-binding</keyword>
<dbReference type="GO" id="GO:0016887">
    <property type="term" value="F:ATP hydrolysis activity"/>
    <property type="evidence" value="ECO:0007669"/>
    <property type="project" value="InterPro"/>
</dbReference>
<dbReference type="InterPro" id="IPR015860">
    <property type="entry name" value="ABC_transpr_TagH-like"/>
</dbReference>
<comment type="similarity">
    <text evidence="1">Belongs to the ABC transporter superfamily.</text>
</comment>
<sequence length="437" mass="49341">MTIMKDIILKAENISKQYRLGQVGTGTLSHDLNRWWHEIRGKENPYLKIGDTNDRSTKGESDYVWALRDINFEVERGEVLGIIGKNGAGKSTLLKILSKVTAPTTGSIKSRGRIASLLEVGTGFNGEMTGRENIFLNGAILGMTKKEIASKIDEIIDFSGCERYIDTPVKRYSSGMTVRLAFAVAAFLEPEILVIDEVLAVGDAEFQKKAIGKMQDISRSGGRTVLFVSHNMVAVRQLCSRCIVLRDGNLVEFGNTSEMIDNYLSLDNVITVYKSWNNENFPQNNFMIVKDISVHYQDGYVPENGNFIITEKIGITINYEIIEEGYTFIYGANFYNSEEINIFNSHDVTSKDRNEKRKKGLYKATMWVPGNLFSEGLVSISIAFFKPNPYELFIYLEKIIFINIVDEMKGDSARGHYANDFPGFVRPLLNWETNKIK</sequence>
<dbReference type="SMART" id="SM00382">
    <property type="entry name" value="AAA"/>
    <property type="match status" value="1"/>
</dbReference>
<dbReference type="PANTHER" id="PTHR46743:SF2">
    <property type="entry name" value="TEICHOIC ACIDS EXPORT ATP-BINDING PROTEIN TAGH"/>
    <property type="match status" value="1"/>
</dbReference>
<evidence type="ECO:0000256" key="3">
    <source>
        <dbReference type="ARBA" id="ARBA00022741"/>
    </source>
</evidence>
<evidence type="ECO:0000256" key="2">
    <source>
        <dbReference type="ARBA" id="ARBA00022448"/>
    </source>
</evidence>
<evidence type="ECO:0000256" key="4">
    <source>
        <dbReference type="ARBA" id="ARBA00022840"/>
    </source>
</evidence>
<keyword evidence="7" id="KW-1185">Reference proteome</keyword>
<evidence type="ECO:0000313" key="6">
    <source>
        <dbReference type="EMBL" id="SHG30180.1"/>
    </source>
</evidence>
<evidence type="ECO:0000259" key="5">
    <source>
        <dbReference type="PROSITE" id="PS50893"/>
    </source>
</evidence>
<dbReference type="Gene3D" id="3.40.50.300">
    <property type="entry name" value="P-loop containing nucleotide triphosphate hydrolases"/>
    <property type="match status" value="1"/>
</dbReference>
<dbReference type="InterPro" id="IPR003593">
    <property type="entry name" value="AAA+_ATPase"/>
</dbReference>
<dbReference type="GO" id="GO:0140359">
    <property type="term" value="F:ABC-type transporter activity"/>
    <property type="evidence" value="ECO:0007669"/>
    <property type="project" value="InterPro"/>
</dbReference>
<dbReference type="GO" id="GO:0016020">
    <property type="term" value="C:membrane"/>
    <property type="evidence" value="ECO:0007669"/>
    <property type="project" value="InterPro"/>
</dbReference>
<dbReference type="GO" id="GO:0005524">
    <property type="term" value="F:ATP binding"/>
    <property type="evidence" value="ECO:0007669"/>
    <property type="project" value="UniProtKB-KW"/>
</dbReference>
<gene>
    <name evidence="6" type="ORF">SAMN05443549_103185</name>
</gene>
<dbReference type="PANTHER" id="PTHR46743">
    <property type="entry name" value="TEICHOIC ACIDS EXPORT ATP-BINDING PROTEIN TAGH"/>
    <property type="match status" value="1"/>
</dbReference>
<dbReference type="AlphaFoldDB" id="A0A1M5IQD8"/>
<keyword evidence="4 6" id="KW-0067">ATP-binding</keyword>
<protein>
    <submittedName>
        <fullName evidence="6">Lipopolysaccharide transport system ATP-binding protein</fullName>
    </submittedName>
</protein>